<dbReference type="GO" id="GO:0006352">
    <property type="term" value="P:DNA-templated transcription initiation"/>
    <property type="evidence" value="ECO:0007669"/>
    <property type="project" value="InterPro"/>
</dbReference>
<dbReference type="InterPro" id="IPR036388">
    <property type="entry name" value="WH-like_DNA-bd_sf"/>
</dbReference>
<dbReference type="PANTHER" id="PTHR43133">
    <property type="entry name" value="RNA POLYMERASE ECF-TYPE SIGMA FACTO"/>
    <property type="match status" value="1"/>
</dbReference>
<dbReference type="RefSeq" id="WP_082404375.1">
    <property type="nucleotide sequence ID" value="NZ_CADIJR010000011.1"/>
</dbReference>
<dbReference type="EMBL" id="CADIJR010000011">
    <property type="protein sequence ID" value="CAB3636352.1"/>
    <property type="molecule type" value="Genomic_DNA"/>
</dbReference>
<name>A0A6J4ZP70_9BURK</name>
<dbReference type="Gene3D" id="1.10.1740.10">
    <property type="match status" value="1"/>
</dbReference>
<dbReference type="Pfam" id="PF08281">
    <property type="entry name" value="Sigma70_r4_2"/>
    <property type="match status" value="1"/>
</dbReference>
<keyword evidence="3" id="KW-0731">Sigma factor</keyword>
<dbReference type="InterPro" id="IPR014284">
    <property type="entry name" value="RNA_pol_sigma-70_dom"/>
</dbReference>
<evidence type="ECO:0000259" key="5">
    <source>
        <dbReference type="Pfam" id="PF04542"/>
    </source>
</evidence>
<evidence type="ECO:0000259" key="6">
    <source>
        <dbReference type="Pfam" id="PF08281"/>
    </source>
</evidence>
<dbReference type="GeneID" id="92897550"/>
<feature type="domain" description="RNA polymerase sigma factor 70 region 4 type 2" evidence="6">
    <location>
        <begin position="129"/>
        <end position="176"/>
    </location>
</feature>
<evidence type="ECO:0000256" key="4">
    <source>
        <dbReference type="ARBA" id="ARBA00023163"/>
    </source>
</evidence>
<dbReference type="InterPro" id="IPR039425">
    <property type="entry name" value="RNA_pol_sigma-70-like"/>
</dbReference>
<evidence type="ECO:0000256" key="2">
    <source>
        <dbReference type="ARBA" id="ARBA00023015"/>
    </source>
</evidence>
<dbReference type="Gene3D" id="1.10.10.10">
    <property type="entry name" value="Winged helix-like DNA-binding domain superfamily/Winged helix DNA-binding domain"/>
    <property type="match status" value="1"/>
</dbReference>
<organism evidence="7 8">
    <name type="scientific">Achromobacter insuavis</name>
    <dbReference type="NCBI Taxonomy" id="1287735"/>
    <lineage>
        <taxon>Bacteria</taxon>
        <taxon>Pseudomonadati</taxon>
        <taxon>Pseudomonadota</taxon>
        <taxon>Betaproteobacteria</taxon>
        <taxon>Burkholderiales</taxon>
        <taxon>Alcaligenaceae</taxon>
        <taxon>Achromobacter</taxon>
    </lineage>
</organism>
<evidence type="ECO:0008006" key="9">
    <source>
        <dbReference type="Google" id="ProtNLM"/>
    </source>
</evidence>
<sequence length="210" mass="23106">MSAPSPPHATKRTTPATTLREFVDELLSHYRDLYRHLTYQLRNSDDAADIAQSSFERAYASSLSRRPDESPGVESSRGLLFRIAHNLCIDEARRRKVAQAWLSEHAPLQAELTAPSSELLVSQRQIVERVAAVLASLPPRRMQAFVLFRAYGYSRAEIAQQLGITEAAVAKHLVRGTLDCARALRHLHLDLGPAGACAPAASEPVTDDGN</sequence>
<feature type="domain" description="RNA polymerase sigma-70 region 2" evidence="5">
    <location>
        <begin position="28"/>
        <end position="96"/>
    </location>
</feature>
<dbReference type="NCBIfam" id="TIGR02937">
    <property type="entry name" value="sigma70-ECF"/>
    <property type="match status" value="1"/>
</dbReference>
<comment type="similarity">
    <text evidence="1">Belongs to the sigma-70 factor family. ECF subfamily.</text>
</comment>
<gene>
    <name evidence="7" type="ORF">LMG26845_01701</name>
</gene>
<dbReference type="InterPro" id="IPR007627">
    <property type="entry name" value="RNA_pol_sigma70_r2"/>
</dbReference>
<evidence type="ECO:0000313" key="8">
    <source>
        <dbReference type="Proteomes" id="UP000507979"/>
    </source>
</evidence>
<dbReference type="Proteomes" id="UP000507979">
    <property type="component" value="Unassembled WGS sequence"/>
</dbReference>
<dbReference type="InterPro" id="IPR013324">
    <property type="entry name" value="RNA_pol_sigma_r3/r4-like"/>
</dbReference>
<protein>
    <recommendedName>
        <fullName evidence="9">RNA polymerase sigma factor FecI</fullName>
    </recommendedName>
</protein>
<dbReference type="Pfam" id="PF04542">
    <property type="entry name" value="Sigma70_r2"/>
    <property type="match status" value="1"/>
</dbReference>
<keyword evidence="2" id="KW-0805">Transcription regulation</keyword>
<dbReference type="SUPFAM" id="SSF88659">
    <property type="entry name" value="Sigma3 and sigma4 domains of RNA polymerase sigma factors"/>
    <property type="match status" value="1"/>
</dbReference>
<dbReference type="GO" id="GO:0016987">
    <property type="term" value="F:sigma factor activity"/>
    <property type="evidence" value="ECO:0007669"/>
    <property type="project" value="UniProtKB-KW"/>
</dbReference>
<evidence type="ECO:0000313" key="7">
    <source>
        <dbReference type="EMBL" id="CAB3636352.1"/>
    </source>
</evidence>
<dbReference type="SUPFAM" id="SSF88946">
    <property type="entry name" value="Sigma2 domain of RNA polymerase sigma factors"/>
    <property type="match status" value="1"/>
</dbReference>
<dbReference type="PANTHER" id="PTHR43133:SF63">
    <property type="entry name" value="RNA POLYMERASE SIGMA FACTOR FECI-RELATED"/>
    <property type="match status" value="1"/>
</dbReference>
<dbReference type="InterPro" id="IPR013249">
    <property type="entry name" value="RNA_pol_sigma70_r4_t2"/>
</dbReference>
<evidence type="ECO:0000256" key="1">
    <source>
        <dbReference type="ARBA" id="ARBA00010641"/>
    </source>
</evidence>
<evidence type="ECO:0000256" key="3">
    <source>
        <dbReference type="ARBA" id="ARBA00023082"/>
    </source>
</evidence>
<proteinExistence type="inferred from homology"/>
<dbReference type="AlphaFoldDB" id="A0A6J4ZP70"/>
<keyword evidence="8" id="KW-1185">Reference proteome</keyword>
<accession>A0A6J4ZP70</accession>
<reference evidence="7 8" key="1">
    <citation type="submission" date="2020-04" db="EMBL/GenBank/DDBJ databases">
        <authorList>
            <person name="De Canck E."/>
        </authorList>
    </citation>
    <scope>NUCLEOTIDE SEQUENCE [LARGE SCALE GENOMIC DNA]</scope>
    <source>
        <strain evidence="7 8">LMG 26845</strain>
    </source>
</reference>
<dbReference type="GO" id="GO:0003677">
    <property type="term" value="F:DNA binding"/>
    <property type="evidence" value="ECO:0007669"/>
    <property type="project" value="InterPro"/>
</dbReference>
<dbReference type="InterPro" id="IPR013325">
    <property type="entry name" value="RNA_pol_sigma_r2"/>
</dbReference>
<keyword evidence="4" id="KW-0804">Transcription</keyword>